<organism evidence="1">
    <name type="scientific">Rhizobium leguminosarum bv. trifolii</name>
    <dbReference type="NCBI Taxonomy" id="386"/>
    <lineage>
        <taxon>Bacteria</taxon>
        <taxon>Pseudomonadati</taxon>
        <taxon>Pseudomonadota</taxon>
        <taxon>Alphaproteobacteria</taxon>
        <taxon>Hyphomicrobiales</taxon>
        <taxon>Rhizobiaceae</taxon>
        <taxon>Rhizobium/Agrobacterium group</taxon>
        <taxon>Rhizobium</taxon>
    </lineage>
</organism>
<name>A0A1B8R9C1_RHILT</name>
<dbReference type="GeneID" id="61428945"/>
<evidence type="ECO:0000313" key="1">
    <source>
        <dbReference type="EMBL" id="AOO91810.1"/>
    </source>
</evidence>
<dbReference type="Gene3D" id="3.40.50.300">
    <property type="entry name" value="P-loop containing nucleotide triphosphate hydrolases"/>
    <property type="match status" value="1"/>
</dbReference>
<sequence>MLIAIEGIDGAGKTHIARKLAHNLRDGGYLARYLNKSDIEFGDAFTDSRLRLLKEIIWPEQGEPKIDLLGTHFYLFLLASWFSAVGQMLRREPRFGNLITVMDGSQFRVVAKAHCRAKIDRAQLLDYFDRAAEPDLVVLLEIEPHVSWHRRTVFKETEMGRWDGYRGDPRDAYCAYQTKIQNVLQEMACERGWLVVPQNEDTRDTDVVDCILQHIAAQHDVEEYHLARKATPCE</sequence>
<accession>A0A1B8R9C1</accession>
<dbReference type="InterPro" id="IPR027417">
    <property type="entry name" value="P-loop_NTPase"/>
</dbReference>
<dbReference type="RefSeq" id="WP_017968908.1">
    <property type="nucleotide sequence ID" value="NZ_MAMO01000048.1"/>
</dbReference>
<dbReference type="AlphaFoldDB" id="A0A1B8R9C1"/>
<proteinExistence type="predicted"/>
<reference evidence="1" key="1">
    <citation type="journal article" date="2015" name="BMC Genomics">
        <title>Transcriptome profiling of a Rhizobium leguminosarum bv. trifolii rosR mutant reveals the role of the transcriptional regulator RosR in motility, synthesis of cell-surface components, and other cellular processes.</title>
        <authorList>
            <person name="Rachwal K."/>
            <person name="Matczynska E."/>
            <person name="Janczarek M."/>
        </authorList>
    </citation>
    <scope>NUCLEOTIDE SEQUENCE</scope>
    <source>
        <strain evidence="1">Rt24.2</strain>
    </source>
</reference>
<reference evidence="1" key="2">
    <citation type="journal article" date="2016" name="Front. Microbiol.">
        <title>The Regulatory Protein RosR Affects Rhizobium leguminosarum bv. trifolii Protein Profiles, Cell Surface Properties, and Symbiosis with Clover.</title>
        <authorList>
            <person name="Rachwal K."/>
            <person name="Boguszewska A."/>
            <person name="Kopcinska J."/>
            <person name="Karas M."/>
            <person name="Tchorzewski M."/>
            <person name="Janczarek M."/>
        </authorList>
    </citation>
    <scope>NUCLEOTIDE SEQUENCE</scope>
    <source>
        <strain evidence="1">Rt24.2</strain>
    </source>
</reference>
<protein>
    <recommendedName>
        <fullName evidence="2">Thymidylate kinase</fullName>
    </recommendedName>
</protein>
<dbReference type="SUPFAM" id="SSF52540">
    <property type="entry name" value="P-loop containing nucleoside triphosphate hydrolases"/>
    <property type="match status" value="1"/>
</dbReference>
<dbReference type="EMBL" id="KX489446">
    <property type="protein sequence ID" value="AOO91810.1"/>
    <property type="molecule type" value="Genomic_DNA"/>
</dbReference>
<evidence type="ECO:0008006" key="2">
    <source>
        <dbReference type="Google" id="ProtNLM"/>
    </source>
</evidence>